<proteinExistence type="predicted"/>
<evidence type="ECO:0000313" key="2">
    <source>
        <dbReference type="EMBL" id="MDO5971278.1"/>
    </source>
</evidence>
<dbReference type="EMBL" id="JAUOEK010000149">
    <property type="protein sequence ID" value="MDO5971278.1"/>
    <property type="molecule type" value="Genomic_DNA"/>
</dbReference>
<keyword evidence="1" id="KW-1133">Transmembrane helix</keyword>
<evidence type="ECO:0000313" key="3">
    <source>
        <dbReference type="Proteomes" id="UP001176883"/>
    </source>
</evidence>
<dbReference type="Proteomes" id="UP001176883">
    <property type="component" value="Unassembled WGS sequence"/>
</dbReference>
<dbReference type="RefSeq" id="WP_303278979.1">
    <property type="nucleotide sequence ID" value="NZ_JAUOEK010000149.1"/>
</dbReference>
<keyword evidence="1" id="KW-0812">Transmembrane</keyword>
<accession>A0ABT8WDP0</accession>
<organism evidence="2 3">
    <name type="scientific">Flavivirga aquimarina</name>
    <dbReference type="NCBI Taxonomy" id="2027862"/>
    <lineage>
        <taxon>Bacteria</taxon>
        <taxon>Pseudomonadati</taxon>
        <taxon>Bacteroidota</taxon>
        <taxon>Flavobacteriia</taxon>
        <taxon>Flavobacteriales</taxon>
        <taxon>Flavobacteriaceae</taxon>
        <taxon>Flavivirga</taxon>
    </lineage>
</organism>
<keyword evidence="1" id="KW-0472">Membrane</keyword>
<protein>
    <recommendedName>
        <fullName evidence="4">Transposase IS111A/IS1328/IS1533 N-terminal domain-containing protein</fullName>
    </recommendedName>
</protein>
<reference evidence="2" key="1">
    <citation type="submission" date="2023-07" db="EMBL/GenBank/DDBJ databases">
        <title>Two novel species in the genus Flavivirga.</title>
        <authorList>
            <person name="Kwon K."/>
        </authorList>
    </citation>
    <scope>NUCLEOTIDE SEQUENCE</scope>
    <source>
        <strain evidence="2">KCTC 52353</strain>
    </source>
</reference>
<evidence type="ECO:0008006" key="4">
    <source>
        <dbReference type="Google" id="ProtNLM"/>
    </source>
</evidence>
<evidence type="ECO:0000256" key="1">
    <source>
        <dbReference type="SAM" id="Phobius"/>
    </source>
</evidence>
<feature type="transmembrane region" description="Helical" evidence="1">
    <location>
        <begin position="6"/>
        <end position="30"/>
    </location>
</feature>
<name>A0ABT8WDP0_9FLAO</name>
<comment type="caution">
    <text evidence="2">The sequence shown here is derived from an EMBL/GenBank/DDBJ whole genome shotgun (WGS) entry which is preliminary data.</text>
</comment>
<sequence length="93" mass="10624">MRQAVVAITHIVVFRVMVGSPWWLTLRIFIARAKEKHTKTDRIDAQLISRELKDVSQESITNKMLSKLYQKEKSGLSQKENSNFEVPIAIGIG</sequence>
<gene>
    <name evidence="2" type="ORF">Q4Q35_15830</name>
</gene>
<keyword evidence="3" id="KW-1185">Reference proteome</keyword>